<organism evidence="11 12">
    <name type="scientific">Stephania cephalantha</name>
    <dbReference type="NCBI Taxonomy" id="152367"/>
    <lineage>
        <taxon>Eukaryota</taxon>
        <taxon>Viridiplantae</taxon>
        <taxon>Streptophyta</taxon>
        <taxon>Embryophyta</taxon>
        <taxon>Tracheophyta</taxon>
        <taxon>Spermatophyta</taxon>
        <taxon>Magnoliopsida</taxon>
        <taxon>Ranunculales</taxon>
        <taxon>Menispermaceae</taxon>
        <taxon>Menispermoideae</taxon>
        <taxon>Cissampelideae</taxon>
        <taxon>Stephania</taxon>
    </lineage>
</organism>
<accession>A0AAP0HWB7</accession>
<name>A0AAP0HWB7_9MAGN</name>
<dbReference type="Pfam" id="PF00777">
    <property type="entry name" value="Glyco_transf_29"/>
    <property type="match status" value="1"/>
</dbReference>
<reference evidence="11 12" key="1">
    <citation type="submission" date="2024-01" db="EMBL/GenBank/DDBJ databases">
        <title>Genome assemblies of Stephania.</title>
        <authorList>
            <person name="Yang L."/>
        </authorList>
    </citation>
    <scope>NUCLEOTIDE SEQUENCE [LARGE SCALE GENOMIC DNA]</scope>
    <source>
        <strain evidence="11">JXDWG</strain>
        <tissue evidence="11">Leaf</tissue>
    </source>
</reference>
<keyword evidence="5" id="KW-0812">Transmembrane</keyword>
<keyword evidence="3" id="KW-0328">Glycosyltransferase</keyword>
<dbReference type="GO" id="GO:0008373">
    <property type="term" value="F:sialyltransferase activity"/>
    <property type="evidence" value="ECO:0007669"/>
    <property type="project" value="InterPro"/>
</dbReference>
<comment type="caution">
    <text evidence="11">The sequence shown here is derived from an EMBL/GenBank/DDBJ whole genome shotgun (WGS) entry which is preliminary data.</text>
</comment>
<keyword evidence="7" id="KW-1133">Transmembrane helix</keyword>
<evidence type="ECO:0000256" key="3">
    <source>
        <dbReference type="ARBA" id="ARBA00022676"/>
    </source>
</evidence>
<evidence type="ECO:0000256" key="9">
    <source>
        <dbReference type="ARBA" id="ARBA00023136"/>
    </source>
</evidence>
<dbReference type="Gene3D" id="3.90.1480.20">
    <property type="entry name" value="Glycosyl transferase family 29"/>
    <property type="match status" value="1"/>
</dbReference>
<keyword evidence="9" id="KW-0472">Membrane</keyword>
<dbReference type="PANTHER" id="PTHR47486:SF1">
    <property type="entry name" value="SIALYLTRANSFERASE-LIKE PROTEIN 1"/>
    <property type="match status" value="1"/>
</dbReference>
<gene>
    <name evidence="11" type="ORF">Scep_020867</name>
</gene>
<evidence type="ECO:0000256" key="4">
    <source>
        <dbReference type="ARBA" id="ARBA00022679"/>
    </source>
</evidence>
<comment type="similarity">
    <text evidence="2">Belongs to the glycosyltransferase 29 family.</text>
</comment>
<dbReference type="CDD" id="cd19952">
    <property type="entry name" value="GT29"/>
    <property type="match status" value="1"/>
</dbReference>
<keyword evidence="6" id="KW-0735">Signal-anchor</keyword>
<comment type="subcellular location">
    <subcellularLocation>
        <location evidence="1">Golgi apparatus membrane</location>
        <topology evidence="1">Single-pass type II membrane protein</topology>
    </subcellularLocation>
</comment>
<dbReference type="GO" id="GO:0009860">
    <property type="term" value="P:pollen tube growth"/>
    <property type="evidence" value="ECO:0007669"/>
    <property type="project" value="InterPro"/>
</dbReference>
<keyword evidence="4" id="KW-0808">Transferase</keyword>
<keyword evidence="8" id="KW-0333">Golgi apparatus</keyword>
<evidence type="ECO:0008006" key="13">
    <source>
        <dbReference type="Google" id="ProtNLM"/>
    </source>
</evidence>
<dbReference type="EMBL" id="JBBNAG010000009">
    <property type="protein sequence ID" value="KAK9104023.1"/>
    <property type="molecule type" value="Genomic_DNA"/>
</dbReference>
<evidence type="ECO:0000256" key="5">
    <source>
        <dbReference type="ARBA" id="ARBA00022692"/>
    </source>
</evidence>
<dbReference type="PANTHER" id="PTHR47486">
    <property type="entry name" value="SIALYLTRANSFERASE-LIKE PROTEIN 1"/>
    <property type="match status" value="1"/>
</dbReference>
<evidence type="ECO:0000256" key="7">
    <source>
        <dbReference type="ARBA" id="ARBA00022989"/>
    </source>
</evidence>
<protein>
    <recommendedName>
        <fullName evidence="13">Sialyltransferase-like protein 1</fullName>
    </recommendedName>
</protein>
<evidence type="ECO:0000256" key="8">
    <source>
        <dbReference type="ARBA" id="ARBA00023034"/>
    </source>
</evidence>
<evidence type="ECO:0000313" key="11">
    <source>
        <dbReference type="EMBL" id="KAK9104023.1"/>
    </source>
</evidence>
<evidence type="ECO:0000256" key="10">
    <source>
        <dbReference type="ARBA" id="ARBA00023180"/>
    </source>
</evidence>
<dbReference type="InterPro" id="IPR044782">
    <property type="entry name" value="SIA1/STLP5"/>
</dbReference>
<dbReference type="InterPro" id="IPR038578">
    <property type="entry name" value="GT29-like_sf"/>
</dbReference>
<dbReference type="GO" id="GO:0000139">
    <property type="term" value="C:Golgi membrane"/>
    <property type="evidence" value="ECO:0007669"/>
    <property type="project" value="UniProtKB-SubCell"/>
</dbReference>
<sequence>MLKPIKASARGQPTVPLLICLAVLFTLLVLAIQTSFFTGNRKVEYNTDDVRILSSFQANVQQCVADRGFGLTADIVDHCKLILKFPEGTNSTWYNEQFKIFEPLEYKYDVCEALLLWEQYRNMTTVLTREYLDVRPDGWLDYAAKRIAQLGADKCYNRSLCEEHLNLILPSKPPFHPRQFRTCAVVGNSGDLLKTEFGEEIDGHDAVIRDNEAPVNEKYAKHVGLKRDFRLVVRGAARNMVTILNGSADEVLIIKSVTHRDFNAMIKSIPNPVYLFQGIVLRRGAKGTGMKSIELALSMCDIVDIYGFTVDPGYTEWTRYFSTPRKGHNPLQGRAYYQLLECLGVIRIHSPMRSERNQDWSTVPSRDAITRAHTAALRLKRIQAGQKGGLGPFGSCKVWGDSDPEKAGLISGSTDMSDIRKRSNYGKWETLPFDSVRKEAQEHFNQLNRVSLYKMDGNKLDDLVCVRHPPNSEA</sequence>
<dbReference type="Proteomes" id="UP001419268">
    <property type="component" value="Unassembled WGS sequence"/>
</dbReference>
<proteinExistence type="inferred from homology"/>
<evidence type="ECO:0000313" key="12">
    <source>
        <dbReference type="Proteomes" id="UP001419268"/>
    </source>
</evidence>
<dbReference type="FunFam" id="3.90.1480.20:FF:000019">
    <property type="entry name" value="Glycosyl transferase family 29 protein"/>
    <property type="match status" value="1"/>
</dbReference>
<keyword evidence="12" id="KW-1185">Reference proteome</keyword>
<dbReference type="InterPro" id="IPR001675">
    <property type="entry name" value="Glyco_trans_29"/>
</dbReference>
<evidence type="ECO:0000256" key="2">
    <source>
        <dbReference type="ARBA" id="ARBA00006003"/>
    </source>
</evidence>
<keyword evidence="10" id="KW-0325">Glycoprotein</keyword>
<evidence type="ECO:0000256" key="6">
    <source>
        <dbReference type="ARBA" id="ARBA00022968"/>
    </source>
</evidence>
<dbReference type="GO" id="GO:0009846">
    <property type="term" value="P:pollen germination"/>
    <property type="evidence" value="ECO:0007669"/>
    <property type="project" value="InterPro"/>
</dbReference>
<evidence type="ECO:0000256" key="1">
    <source>
        <dbReference type="ARBA" id="ARBA00004323"/>
    </source>
</evidence>
<dbReference type="AlphaFoldDB" id="A0AAP0HWB7"/>